<dbReference type="STRING" id="278938.A0A4Z1JG61"/>
<proteinExistence type="predicted"/>
<sequence length="106" mass="12128">MPCDVVPIFTEDLRSVPSAPLRKPLEVLTNEQNIVLLKNSVLISADKHHQIIPYNTSNTIMAPTDLSSYLSKSNRELPYLNFREFIEALKKDDDIVEIDNEIDPYL</sequence>
<dbReference type="EMBL" id="PQXM01000858">
    <property type="protein sequence ID" value="TGO67947.1"/>
    <property type="molecule type" value="Genomic_DNA"/>
</dbReference>
<keyword evidence="2" id="KW-1185">Reference proteome</keyword>
<evidence type="ECO:0000313" key="2">
    <source>
        <dbReference type="Proteomes" id="UP000297229"/>
    </source>
</evidence>
<protein>
    <submittedName>
        <fullName evidence="1">Uncharacterized protein</fullName>
    </submittedName>
</protein>
<accession>A0A4Z1JG61</accession>
<organism evidence="1 2">
    <name type="scientific">Botrytis elliptica</name>
    <dbReference type="NCBI Taxonomy" id="278938"/>
    <lineage>
        <taxon>Eukaryota</taxon>
        <taxon>Fungi</taxon>
        <taxon>Dikarya</taxon>
        <taxon>Ascomycota</taxon>
        <taxon>Pezizomycotina</taxon>
        <taxon>Leotiomycetes</taxon>
        <taxon>Helotiales</taxon>
        <taxon>Sclerotiniaceae</taxon>
        <taxon>Botrytis</taxon>
    </lineage>
</organism>
<dbReference type="Proteomes" id="UP000297229">
    <property type="component" value="Unassembled WGS sequence"/>
</dbReference>
<name>A0A4Z1JG61_9HELO</name>
<comment type="caution">
    <text evidence="1">The sequence shown here is derived from an EMBL/GenBank/DDBJ whole genome shotgun (WGS) entry which is preliminary data.</text>
</comment>
<reference evidence="1 2" key="1">
    <citation type="submission" date="2017-12" db="EMBL/GenBank/DDBJ databases">
        <title>Comparative genomics of Botrytis spp.</title>
        <authorList>
            <person name="Valero-Jimenez C.A."/>
            <person name="Tapia P."/>
            <person name="Veloso J."/>
            <person name="Silva-Moreno E."/>
            <person name="Staats M."/>
            <person name="Valdes J.H."/>
            <person name="Van Kan J.A.L."/>
        </authorList>
    </citation>
    <scope>NUCLEOTIDE SEQUENCE [LARGE SCALE GENOMIC DNA]</scope>
    <source>
        <strain evidence="1 2">Be9601</strain>
    </source>
</reference>
<evidence type="ECO:0000313" key="1">
    <source>
        <dbReference type="EMBL" id="TGO67947.1"/>
    </source>
</evidence>
<gene>
    <name evidence="1" type="ORF">BELL_0860g00030</name>
</gene>
<dbReference type="AlphaFoldDB" id="A0A4Z1JG61"/>